<dbReference type="Proteomes" id="UP000824540">
    <property type="component" value="Unassembled WGS sequence"/>
</dbReference>
<keyword evidence="3" id="KW-0807">Transducer</keyword>
<dbReference type="InterPro" id="IPR011992">
    <property type="entry name" value="EF-hand-dom_pair"/>
</dbReference>
<proteinExistence type="predicted"/>
<dbReference type="GO" id="GO:0004435">
    <property type="term" value="F:phosphatidylinositol-4,5-bisphosphate phospholipase C activity"/>
    <property type="evidence" value="ECO:0007669"/>
    <property type="project" value="TreeGrafter"/>
</dbReference>
<sequence length="116" mass="13376">MESTLTGPPPSLSSAKVKTQEADTDDQQGTLTYEEFSVFYKMMSLRRDLFLLLMCFSEKKDHLTAEELGNFLRTEQKMANVTTEYCLDVIDKFEVSEENKKKCVMGIEECQSKPWL</sequence>
<evidence type="ECO:0000259" key="5">
    <source>
        <dbReference type="Pfam" id="PF09279"/>
    </source>
</evidence>
<keyword evidence="7" id="KW-1185">Reference proteome</keyword>
<dbReference type="GO" id="GO:0005737">
    <property type="term" value="C:cytoplasm"/>
    <property type="evidence" value="ECO:0007669"/>
    <property type="project" value="UniProtKB-SubCell"/>
</dbReference>
<accession>A0A8T2NFG3</accession>
<name>A0A8T2NFG3_9TELE</name>
<dbReference type="Gene3D" id="1.10.238.10">
    <property type="entry name" value="EF-hand"/>
    <property type="match status" value="1"/>
</dbReference>
<dbReference type="OrthoDB" id="269822at2759"/>
<dbReference type="EMBL" id="JAFBMS010000062">
    <property type="protein sequence ID" value="KAG9338744.1"/>
    <property type="molecule type" value="Genomic_DNA"/>
</dbReference>
<reference evidence="6" key="1">
    <citation type="thesis" date="2021" institute="BYU ScholarsArchive" country="Provo, UT, USA">
        <title>Applications of and Algorithms for Genome Assembly and Genomic Analyses with an Emphasis on Marine Teleosts.</title>
        <authorList>
            <person name="Pickett B.D."/>
        </authorList>
    </citation>
    <scope>NUCLEOTIDE SEQUENCE</scope>
    <source>
        <strain evidence="6">HI-2016</strain>
    </source>
</reference>
<dbReference type="AlphaFoldDB" id="A0A8T2NFG3"/>
<comment type="subcellular location">
    <subcellularLocation>
        <location evidence="1">Cytoplasm</location>
    </subcellularLocation>
</comment>
<organism evidence="6 7">
    <name type="scientific">Albula glossodonta</name>
    <name type="common">roundjaw bonefish</name>
    <dbReference type="NCBI Taxonomy" id="121402"/>
    <lineage>
        <taxon>Eukaryota</taxon>
        <taxon>Metazoa</taxon>
        <taxon>Chordata</taxon>
        <taxon>Craniata</taxon>
        <taxon>Vertebrata</taxon>
        <taxon>Euteleostomi</taxon>
        <taxon>Actinopterygii</taxon>
        <taxon>Neopterygii</taxon>
        <taxon>Teleostei</taxon>
        <taxon>Albuliformes</taxon>
        <taxon>Albulidae</taxon>
        <taxon>Albula</taxon>
    </lineage>
</organism>
<gene>
    <name evidence="6" type="ORF">JZ751_025413</name>
</gene>
<dbReference type="Pfam" id="PF09279">
    <property type="entry name" value="EF-hand_like"/>
    <property type="match status" value="1"/>
</dbReference>
<keyword evidence="2" id="KW-0963">Cytoplasm</keyword>
<dbReference type="GO" id="GO:0051209">
    <property type="term" value="P:release of sequestered calcium ion into cytosol"/>
    <property type="evidence" value="ECO:0007669"/>
    <property type="project" value="TreeGrafter"/>
</dbReference>
<dbReference type="GO" id="GO:0046488">
    <property type="term" value="P:phosphatidylinositol metabolic process"/>
    <property type="evidence" value="ECO:0007669"/>
    <property type="project" value="TreeGrafter"/>
</dbReference>
<feature type="domain" description="Phosphoinositide-specific phospholipase C EF-hand-like" evidence="5">
    <location>
        <begin position="39"/>
        <end position="108"/>
    </location>
</feature>
<dbReference type="PANTHER" id="PTHR10336">
    <property type="entry name" value="PHOSPHOINOSITIDE-SPECIFIC PHOSPHOLIPASE C FAMILY PROTEIN"/>
    <property type="match status" value="1"/>
</dbReference>
<evidence type="ECO:0000256" key="1">
    <source>
        <dbReference type="ARBA" id="ARBA00004496"/>
    </source>
</evidence>
<dbReference type="GO" id="GO:0048015">
    <property type="term" value="P:phosphatidylinositol-mediated signaling"/>
    <property type="evidence" value="ECO:0007669"/>
    <property type="project" value="TreeGrafter"/>
</dbReference>
<evidence type="ECO:0000313" key="6">
    <source>
        <dbReference type="EMBL" id="KAG9338744.1"/>
    </source>
</evidence>
<dbReference type="SUPFAM" id="SSF47473">
    <property type="entry name" value="EF-hand"/>
    <property type="match status" value="1"/>
</dbReference>
<comment type="caution">
    <text evidence="6">The sequence shown here is derived from an EMBL/GenBank/DDBJ whole genome shotgun (WGS) entry which is preliminary data.</text>
</comment>
<dbReference type="InterPro" id="IPR001192">
    <property type="entry name" value="PI-PLC_fam"/>
</dbReference>
<dbReference type="FunFam" id="1.10.238.10:FF:000005">
    <property type="entry name" value="Phosphoinositide phospholipase C"/>
    <property type="match status" value="1"/>
</dbReference>
<evidence type="ECO:0000256" key="3">
    <source>
        <dbReference type="ARBA" id="ARBA00023224"/>
    </source>
</evidence>
<evidence type="ECO:0000313" key="7">
    <source>
        <dbReference type="Proteomes" id="UP000824540"/>
    </source>
</evidence>
<dbReference type="InterPro" id="IPR015359">
    <property type="entry name" value="PLC_EF-hand-like"/>
</dbReference>
<feature type="region of interest" description="Disordered" evidence="4">
    <location>
        <begin position="1"/>
        <end position="26"/>
    </location>
</feature>
<evidence type="ECO:0000256" key="2">
    <source>
        <dbReference type="ARBA" id="ARBA00022490"/>
    </source>
</evidence>
<protein>
    <recommendedName>
        <fullName evidence="5">Phosphoinositide-specific phospholipase C EF-hand-like domain-containing protein</fullName>
    </recommendedName>
</protein>
<dbReference type="PANTHER" id="PTHR10336:SF51">
    <property type="entry name" value="1-PHOSPHATIDYLINOSITOL 4,5-BISPHOSPHATE PHOSPHODIESTERASE ETA-1"/>
    <property type="match status" value="1"/>
</dbReference>
<evidence type="ECO:0000256" key="4">
    <source>
        <dbReference type="SAM" id="MobiDB-lite"/>
    </source>
</evidence>